<dbReference type="PANTHER" id="PTHR19918">
    <property type="entry name" value="CELL DIVISION CYCLE 20 CDC20 FIZZY -RELATED"/>
    <property type="match status" value="1"/>
</dbReference>
<keyword evidence="2 5" id="KW-0853">WD repeat</keyword>
<dbReference type="GO" id="GO:0005680">
    <property type="term" value="C:anaphase-promoting complex"/>
    <property type="evidence" value="ECO:0007669"/>
    <property type="project" value="TreeGrafter"/>
</dbReference>
<dbReference type="SMART" id="SM00320">
    <property type="entry name" value="WD40"/>
    <property type="match status" value="5"/>
</dbReference>
<evidence type="ECO:0000256" key="4">
    <source>
        <dbReference type="ARBA" id="ARBA00023306"/>
    </source>
</evidence>
<evidence type="ECO:0000256" key="5">
    <source>
        <dbReference type="PROSITE-ProRule" id="PRU00221"/>
    </source>
</evidence>
<organism evidence="8 9">
    <name type="scientific">Acanthamoeba castellanii (strain ATCC 30010 / Neff)</name>
    <dbReference type="NCBI Taxonomy" id="1257118"/>
    <lineage>
        <taxon>Eukaryota</taxon>
        <taxon>Amoebozoa</taxon>
        <taxon>Discosea</taxon>
        <taxon>Longamoebia</taxon>
        <taxon>Centramoebida</taxon>
        <taxon>Acanthamoebidae</taxon>
        <taxon>Acanthamoeba</taxon>
    </lineage>
</organism>
<dbReference type="PROSITE" id="PS50082">
    <property type="entry name" value="WD_REPEATS_2"/>
    <property type="match status" value="3"/>
</dbReference>
<dbReference type="GO" id="GO:1905786">
    <property type="term" value="P:positive regulation of anaphase-promoting complex-dependent catabolic process"/>
    <property type="evidence" value="ECO:0007669"/>
    <property type="project" value="TreeGrafter"/>
</dbReference>
<evidence type="ECO:0000256" key="6">
    <source>
        <dbReference type="SAM" id="MobiDB-lite"/>
    </source>
</evidence>
<dbReference type="AlphaFoldDB" id="L8GM97"/>
<dbReference type="Pfam" id="PF00400">
    <property type="entry name" value="WD40"/>
    <property type="match status" value="1"/>
</dbReference>
<dbReference type="PROSITE" id="PS00678">
    <property type="entry name" value="WD_REPEATS_1"/>
    <property type="match status" value="1"/>
</dbReference>
<dbReference type="GO" id="GO:0010997">
    <property type="term" value="F:anaphase-promoting complex binding"/>
    <property type="evidence" value="ECO:0007669"/>
    <property type="project" value="InterPro"/>
</dbReference>
<comment type="similarity">
    <text evidence="1">Belongs to the WD repeat CDC20/Fizzy family.</text>
</comment>
<gene>
    <name evidence="8" type="ORF">ACA1_240180</name>
</gene>
<dbReference type="InterPro" id="IPR001680">
    <property type="entry name" value="WD40_rpt"/>
</dbReference>
<evidence type="ECO:0000313" key="8">
    <source>
        <dbReference type="EMBL" id="ELR13351.1"/>
    </source>
</evidence>
<feature type="domain" description="CDC20/Fizzy WD40" evidence="7">
    <location>
        <begin position="146"/>
        <end position="307"/>
    </location>
</feature>
<feature type="compositionally biased region" description="Basic and acidic residues" evidence="6">
    <location>
        <begin position="35"/>
        <end position="44"/>
    </location>
</feature>
<dbReference type="RefSeq" id="XP_004335364.1">
    <property type="nucleotide sequence ID" value="XM_004335316.1"/>
</dbReference>
<evidence type="ECO:0000259" key="7">
    <source>
        <dbReference type="Pfam" id="PF24807"/>
    </source>
</evidence>
<dbReference type="EMBL" id="KB008093">
    <property type="protein sequence ID" value="ELR13351.1"/>
    <property type="molecule type" value="Genomic_DNA"/>
</dbReference>
<evidence type="ECO:0000256" key="1">
    <source>
        <dbReference type="ARBA" id="ARBA00006445"/>
    </source>
</evidence>
<dbReference type="STRING" id="1257118.L8GM97"/>
<feature type="repeat" description="WD" evidence="5">
    <location>
        <begin position="191"/>
        <end position="232"/>
    </location>
</feature>
<dbReference type="Pfam" id="PF24807">
    <property type="entry name" value="WD40_CDC20-Fz"/>
    <property type="match status" value="1"/>
</dbReference>
<accession>L8GM97</accession>
<dbReference type="KEGG" id="acan:ACA1_240180"/>
<feature type="region of interest" description="Disordered" evidence="6">
    <location>
        <begin position="1"/>
        <end position="74"/>
    </location>
</feature>
<dbReference type="Gene3D" id="2.130.10.10">
    <property type="entry name" value="YVTN repeat-like/Quinoprotein amine dehydrogenase"/>
    <property type="match status" value="2"/>
</dbReference>
<evidence type="ECO:0000313" key="9">
    <source>
        <dbReference type="Proteomes" id="UP000011083"/>
    </source>
</evidence>
<dbReference type="GeneID" id="14914088"/>
<dbReference type="Proteomes" id="UP000011083">
    <property type="component" value="Unassembled WGS sequence"/>
</dbReference>
<keyword evidence="3" id="KW-0677">Repeat</keyword>
<dbReference type="InterPro" id="IPR036322">
    <property type="entry name" value="WD40_repeat_dom_sf"/>
</dbReference>
<feature type="repeat" description="WD" evidence="5">
    <location>
        <begin position="354"/>
        <end position="387"/>
    </location>
</feature>
<sequence>AEGALATESPTDRQPLSSSPSSSPPKKKTQCGDRNLADDFEKHAALLAAAALSPTSPTSPPQLSSSPGKESMSPYELVLRSELLGETKPTKSCRRRLFQYKPDGDAVGCATTPATSESPISKRSQELLRTPPKTPRKIATSPFRVLEVPAIRDDFYLNLVHWSSQNILAVGLGNCVYLWNAGTGQVTNLCELAPSDPVTSVNWNARGTHLAVGTNKGVVQQWDVAKRTKIREFGGHVSRIGALSWRDSVVTSGSRDRLIINRDVRERSPHTSKLIGHRQEVCGLQWSPDHQFLASGGNDNRLLIWDPVQAVDTGSQVCNLVWSVSVNELVSTHGYSQNQVAVWSYPTMTQIATLTGHATRVLYLSMSPDGQTIVTGAGDETLRFWNVFPPTRTAATLGDFGSLSFGSMQIR</sequence>
<proteinExistence type="inferred from homology"/>
<protein>
    <submittedName>
        <fullName evidence="8">WD domain, Gbeta repeat-containing protein</fullName>
    </submittedName>
</protein>
<dbReference type="InterPro" id="IPR015943">
    <property type="entry name" value="WD40/YVTN_repeat-like_dom_sf"/>
</dbReference>
<dbReference type="VEuPathDB" id="AmoebaDB:ACA1_240180"/>
<feature type="compositionally biased region" description="Low complexity" evidence="6">
    <location>
        <begin position="45"/>
        <end position="67"/>
    </location>
</feature>
<feature type="non-terminal residue" evidence="8">
    <location>
        <position position="1"/>
    </location>
</feature>
<dbReference type="PROSITE" id="PS50294">
    <property type="entry name" value="WD_REPEATS_REGION"/>
    <property type="match status" value="2"/>
</dbReference>
<dbReference type="GO" id="GO:0031145">
    <property type="term" value="P:anaphase-promoting complex-dependent catabolic process"/>
    <property type="evidence" value="ECO:0007669"/>
    <property type="project" value="TreeGrafter"/>
</dbReference>
<dbReference type="SUPFAM" id="SSF50978">
    <property type="entry name" value="WD40 repeat-like"/>
    <property type="match status" value="1"/>
</dbReference>
<dbReference type="InterPro" id="IPR056150">
    <property type="entry name" value="WD40_CDC20-Fz"/>
</dbReference>
<evidence type="ECO:0000256" key="2">
    <source>
        <dbReference type="ARBA" id="ARBA00022574"/>
    </source>
</evidence>
<dbReference type="InterPro" id="IPR033010">
    <property type="entry name" value="Cdc20/Fizzy"/>
</dbReference>
<keyword evidence="4" id="KW-0131">Cell cycle</keyword>
<dbReference type="OrthoDB" id="10263272at2759"/>
<dbReference type="GO" id="GO:1990757">
    <property type="term" value="F:ubiquitin ligase activator activity"/>
    <property type="evidence" value="ECO:0007669"/>
    <property type="project" value="TreeGrafter"/>
</dbReference>
<reference evidence="8 9" key="1">
    <citation type="journal article" date="2013" name="Genome Biol.">
        <title>Genome of Acanthamoeba castellanii highlights extensive lateral gene transfer and early evolution of tyrosine kinase signaling.</title>
        <authorList>
            <person name="Clarke M."/>
            <person name="Lohan A.J."/>
            <person name="Liu B."/>
            <person name="Lagkouvardos I."/>
            <person name="Roy S."/>
            <person name="Zafar N."/>
            <person name="Bertelli C."/>
            <person name="Schilde C."/>
            <person name="Kianianmomeni A."/>
            <person name="Burglin T.R."/>
            <person name="Frech C."/>
            <person name="Turcotte B."/>
            <person name="Kopec K.O."/>
            <person name="Synnott J.M."/>
            <person name="Choo C."/>
            <person name="Paponov I."/>
            <person name="Finkler A."/>
            <person name="Soon Heng Tan C."/>
            <person name="Hutchins A.P."/>
            <person name="Weinmeier T."/>
            <person name="Rattei T."/>
            <person name="Chu J.S."/>
            <person name="Gimenez G."/>
            <person name="Irimia M."/>
            <person name="Rigden D.J."/>
            <person name="Fitzpatrick D.A."/>
            <person name="Lorenzo-Morales J."/>
            <person name="Bateman A."/>
            <person name="Chiu C.H."/>
            <person name="Tang P."/>
            <person name="Hegemann P."/>
            <person name="Fromm H."/>
            <person name="Raoult D."/>
            <person name="Greub G."/>
            <person name="Miranda-Saavedra D."/>
            <person name="Chen N."/>
            <person name="Nash P."/>
            <person name="Ginger M.L."/>
            <person name="Horn M."/>
            <person name="Schaap P."/>
            <person name="Caler L."/>
            <person name="Loftus B."/>
        </authorList>
    </citation>
    <scope>NUCLEOTIDE SEQUENCE [LARGE SCALE GENOMIC DNA]</scope>
    <source>
        <strain evidence="8 9">Neff</strain>
    </source>
</reference>
<dbReference type="InterPro" id="IPR019775">
    <property type="entry name" value="WD40_repeat_CS"/>
</dbReference>
<keyword evidence="9" id="KW-1185">Reference proteome</keyword>
<evidence type="ECO:0000256" key="3">
    <source>
        <dbReference type="ARBA" id="ARBA00022737"/>
    </source>
</evidence>
<dbReference type="PANTHER" id="PTHR19918:SF1">
    <property type="entry name" value="FIZZY-RELATED PROTEIN HOMOLOG"/>
    <property type="match status" value="1"/>
</dbReference>
<name>L8GM97_ACACF</name>
<feature type="repeat" description="WD" evidence="5">
    <location>
        <begin position="274"/>
        <end position="306"/>
    </location>
</feature>